<reference evidence="12" key="1">
    <citation type="submission" date="2008-07" db="EMBL/GenBank/DDBJ databases">
        <title>Annotation of Ajellomyces capsulatus strain H88.</title>
        <authorList>
            <person name="Champion M."/>
            <person name="Cuomo C."/>
            <person name="Ma L.-J."/>
            <person name="Henn M.R."/>
            <person name="Sil A."/>
            <person name="Goldman B."/>
            <person name="Young S.K."/>
            <person name="Kodira C.D."/>
            <person name="Zeng Q."/>
            <person name="Koehrsen M."/>
            <person name="Alvarado L."/>
            <person name="Berlin A."/>
            <person name="Borenstein D."/>
            <person name="Chen Z."/>
            <person name="Engels R."/>
            <person name="Freedman E."/>
            <person name="Gellesch M."/>
            <person name="Goldberg J."/>
            <person name="Griggs A."/>
            <person name="Gujja S."/>
            <person name="Heiman D."/>
            <person name="Hepburn T."/>
            <person name="Howarth C."/>
            <person name="Jen D."/>
            <person name="Larson L."/>
            <person name="Lewis B."/>
            <person name="Mehta T."/>
            <person name="Park D."/>
            <person name="Pearson M."/>
            <person name="Roberts A."/>
            <person name="Saif S."/>
            <person name="Shea T."/>
            <person name="Shenoy N."/>
            <person name="Sisk P."/>
            <person name="Stolte C."/>
            <person name="Sykes S."/>
            <person name="Walk T."/>
            <person name="White J."/>
            <person name="Yandava C."/>
            <person name="Klein B."/>
            <person name="McEwen J.G."/>
            <person name="Puccia R."/>
            <person name="Goldman G.H."/>
            <person name="Felipe M.S."/>
            <person name="Nino-Vega G."/>
            <person name="San-Blas G."/>
            <person name="Taylor J."/>
            <person name="Mendoza L."/>
            <person name="Galagan J."/>
            <person name="Nusbaum C."/>
            <person name="Birren B."/>
        </authorList>
    </citation>
    <scope>NUCLEOTIDE SEQUENCE [LARGE SCALE GENOMIC DNA]</scope>
    <source>
        <strain evidence="12">H88</strain>
    </source>
</reference>
<feature type="compositionally biased region" description="Polar residues" evidence="8">
    <location>
        <begin position="1"/>
        <end position="12"/>
    </location>
</feature>
<dbReference type="PANTHER" id="PTHR35041">
    <property type="entry name" value="MEDIATOR OF RNA POLYMERASE II TRANSCRIPTION SUBUNIT 1"/>
    <property type="match status" value="1"/>
</dbReference>
<accession>F0U606</accession>
<dbReference type="AlphaFoldDB" id="F0U606"/>
<evidence type="ECO:0000313" key="10">
    <source>
        <dbReference type="EMBL" id="EGC41397.1"/>
    </source>
</evidence>
<dbReference type="Proteomes" id="UP000008142">
    <property type="component" value="Unassembled WGS sequence"/>
</dbReference>
<feature type="region of interest" description="Disordered" evidence="8">
    <location>
        <begin position="321"/>
        <end position="342"/>
    </location>
</feature>
<comment type="function">
    <text evidence="7">Component of the Mediator complex, a coactivator involved in the regulated transcription of nearly all RNA polymerase II-dependent genes. Mediator functions as a bridge to convey information from gene-specific regulatory proteins to the basal RNA polymerase II transcription machinery. Mediator is recruited to promoters by direct interactions with regulatory proteins and serves as a scaffold for the assembly of a functional preinitiation complex with RNA polymerase II and the general transcription factors.</text>
</comment>
<keyword evidence="4 7" id="KW-0010">Activator</keyword>
<feature type="region of interest" description="Disordered" evidence="8">
    <location>
        <begin position="95"/>
        <end position="126"/>
    </location>
</feature>
<evidence type="ECO:0000256" key="5">
    <source>
        <dbReference type="ARBA" id="ARBA00023163"/>
    </source>
</evidence>
<name>F0U606_AJEC8</name>
<protein>
    <recommendedName>
        <fullName evidence="7">Mediator of RNA polymerase II transcription subunit 1</fullName>
    </recommendedName>
    <alternativeName>
        <fullName evidence="7">Mediator complex subunit 1</fullName>
    </alternativeName>
</protein>
<comment type="similarity">
    <text evidence="2 7">Belongs to the Mediator complex subunit 1 family.</text>
</comment>
<dbReference type="PANTHER" id="PTHR35041:SF4">
    <property type="entry name" value="MEDIATOR OF RNA POLYMERASE II TRANSCRIPTION SUBUNIT 1"/>
    <property type="match status" value="1"/>
</dbReference>
<dbReference type="InterPro" id="IPR019680">
    <property type="entry name" value="Mediator_Med1"/>
</dbReference>
<feature type="region of interest" description="Disordered" evidence="8">
    <location>
        <begin position="1"/>
        <end position="69"/>
    </location>
</feature>
<evidence type="ECO:0000256" key="2">
    <source>
        <dbReference type="ARBA" id="ARBA00006210"/>
    </source>
</evidence>
<keyword evidence="5 7" id="KW-0804">Transcription</keyword>
<dbReference type="Pfam" id="PF10744">
    <property type="entry name" value="Med1"/>
    <property type="match status" value="1"/>
</dbReference>
<gene>
    <name evidence="10" type="ORF">HCEG_00759</name>
    <name evidence="11" type="ORF">I7I53_07719</name>
</gene>
<sequence length="753" mass="82798">MATPSSRHNPGQTPHPTSSPHPSAVPMGRPLSHKSPSIRTPSASGHGHHPSISSHQYPTPMAAPTSVEDAVTFSSPSALLALGLGGITPSPAGNDALTGPGINENGIHSMGMSALGMGGPRDTDEEKARRMEEVIRLLRTRVSGRGICREGVERLGKFEGFECMWQENILSIAGNLVDLEIQFEDGSENVKDVSLKYTTPSVVEGERRVEATAVLKRDLMQTVGKNEEIPWKSLDAFHSNLHRLTKLDRLSREINCFEAVEGLYKSLNRLWEGELSRYPGRGHCEHVCTSQVGHPGIHQDGRIGLSLQYWVERRQTLDSNGNGRLNAMNIDQPTPDDRKPAPAKIHKTWRATIECEEGYPSLRVSKEWIAAELFTTMNNGESSLAADGNDSEILLVNWIDPPATLVSNPNDIPLDSTALGTTTPNRRFVARLEPPIDMPIIAAAEVYRLLGMNMPVEPKTVTYDGLVVPLPNLASTGDGQDDNSLAASNGRIHEKVVYSFDDDCQPRKHRHIYTFHPFEHIVGRTIRDLPFSHPRQLADVLPILRQYALLSSLLHRVFVGQNNQTVRSSKSPSVHSVISASPNQTSKSDVTFISNISPTVSKLNAMLSRDDSKHGIERSNGLDSQVTAPFAPAPTTDDRKIDISLRTPILGPPSLMLLFNAPKRGPNASMENPTTITINIDIGLNGNITVSRVGGMWDDINDSGEGLLKDTSRTESQHLHKSLARVLQISEDFGILVEWVLKWMRNHEDHTNR</sequence>
<dbReference type="EMBL" id="CP069103">
    <property type="protein sequence ID" value="QSS52179.1"/>
    <property type="molecule type" value="Genomic_DNA"/>
</dbReference>
<keyword evidence="6 7" id="KW-0539">Nucleus</keyword>
<dbReference type="EMBL" id="DS990636">
    <property type="protein sequence ID" value="EGC41397.1"/>
    <property type="molecule type" value="Genomic_DNA"/>
</dbReference>
<evidence type="ECO:0000256" key="4">
    <source>
        <dbReference type="ARBA" id="ARBA00023159"/>
    </source>
</evidence>
<evidence type="ECO:0000256" key="6">
    <source>
        <dbReference type="ARBA" id="ARBA00023242"/>
    </source>
</evidence>
<keyword evidence="3 7" id="KW-0805">Transcription regulation</keyword>
<proteinExistence type="inferred from homology"/>
<dbReference type="GO" id="GO:0003712">
    <property type="term" value="F:transcription coregulator activity"/>
    <property type="evidence" value="ECO:0007669"/>
    <property type="project" value="InterPro"/>
</dbReference>
<feature type="region of interest" description="Disordered" evidence="8">
    <location>
        <begin position="613"/>
        <end position="633"/>
    </location>
</feature>
<dbReference type="GO" id="GO:0016592">
    <property type="term" value="C:mediator complex"/>
    <property type="evidence" value="ECO:0007669"/>
    <property type="project" value="InterPro"/>
</dbReference>
<dbReference type="STRING" id="544711.F0U606"/>
<dbReference type="HOGENOM" id="CLU_008378_2_0_1"/>
<dbReference type="Proteomes" id="UP000663419">
    <property type="component" value="Chromosome 2"/>
</dbReference>
<reference evidence="11" key="2">
    <citation type="submission" date="2021-01" db="EMBL/GenBank/DDBJ databases">
        <title>Chromosome-level genome assembly of a human fungal pathogen reveals clustering of transcriptionally co-regulated genes.</title>
        <authorList>
            <person name="Voorhies M."/>
            <person name="Cohen S."/>
            <person name="Shea T.P."/>
            <person name="Petrus S."/>
            <person name="Munoz J.F."/>
            <person name="Poplawski S."/>
            <person name="Goldman W.E."/>
            <person name="Michael T."/>
            <person name="Cuomo C.A."/>
            <person name="Sil A."/>
            <person name="Beyhan S."/>
        </authorList>
    </citation>
    <scope>NUCLEOTIDE SEQUENCE</scope>
    <source>
        <strain evidence="11">H88</strain>
    </source>
</reference>
<feature type="domain" description="Mediator complex subunit Med1" evidence="9">
    <location>
        <begin position="132"/>
        <end position="558"/>
    </location>
</feature>
<dbReference type="GO" id="GO:0045944">
    <property type="term" value="P:positive regulation of transcription by RNA polymerase II"/>
    <property type="evidence" value="ECO:0007669"/>
    <property type="project" value="UniProtKB-ARBA"/>
</dbReference>
<evidence type="ECO:0000256" key="8">
    <source>
        <dbReference type="SAM" id="MobiDB-lite"/>
    </source>
</evidence>
<feature type="compositionally biased region" description="Low complexity" evidence="8">
    <location>
        <begin position="41"/>
        <end position="55"/>
    </location>
</feature>
<comment type="subcellular location">
    <subcellularLocation>
        <location evidence="1 7">Nucleus</location>
    </subcellularLocation>
</comment>
<evidence type="ECO:0000256" key="1">
    <source>
        <dbReference type="ARBA" id="ARBA00004123"/>
    </source>
</evidence>
<dbReference type="VEuPathDB" id="FungiDB:I7I53_07719"/>
<evidence type="ECO:0000256" key="7">
    <source>
        <dbReference type="RuleBase" id="RU364059"/>
    </source>
</evidence>
<dbReference type="OMA" id="KWAEWIR"/>
<evidence type="ECO:0000313" key="11">
    <source>
        <dbReference type="EMBL" id="QSS52179.1"/>
    </source>
</evidence>
<organism evidence="12">
    <name type="scientific">Ajellomyces capsulatus (strain H88)</name>
    <name type="common">Darling's disease fungus</name>
    <name type="synonym">Histoplasma capsulatum</name>
    <dbReference type="NCBI Taxonomy" id="544711"/>
    <lineage>
        <taxon>Eukaryota</taxon>
        <taxon>Fungi</taxon>
        <taxon>Dikarya</taxon>
        <taxon>Ascomycota</taxon>
        <taxon>Pezizomycotina</taxon>
        <taxon>Eurotiomycetes</taxon>
        <taxon>Eurotiomycetidae</taxon>
        <taxon>Onygenales</taxon>
        <taxon>Ajellomycetaceae</taxon>
        <taxon>Histoplasma</taxon>
    </lineage>
</organism>
<evidence type="ECO:0000256" key="3">
    <source>
        <dbReference type="ARBA" id="ARBA00023015"/>
    </source>
</evidence>
<evidence type="ECO:0000313" key="12">
    <source>
        <dbReference type="Proteomes" id="UP000008142"/>
    </source>
</evidence>
<dbReference type="OrthoDB" id="1936100at2759"/>
<evidence type="ECO:0000259" key="9">
    <source>
        <dbReference type="Pfam" id="PF10744"/>
    </source>
</evidence>